<dbReference type="WBParaSite" id="maker-unitig_44052-snap-gene-0.2-mRNA-1">
    <property type="protein sequence ID" value="maker-unitig_44052-snap-gene-0.2-mRNA-1"/>
    <property type="gene ID" value="maker-unitig_44052-snap-gene-0.2"/>
</dbReference>
<evidence type="ECO:0000256" key="1">
    <source>
        <dbReference type="SAM" id="MobiDB-lite"/>
    </source>
</evidence>
<sequence length="542" mass="57627">RSQRRLRSNCATRWTVSDRAAVASLVNEGSWRSSATLSQISDGGRVFEQSRANDRFFDGDDTAAKRWRQCPACASGSIVASRIRRTVALRLRCDCKRRFLRAADGCFAEFAARVRIGALPPLCHRGGSRPAGVCRRVCPNWTMTACQRQVLPSTFVAGAQLLAAQAPGRRLNRPHLHHNNSQLAQLPRQQPPPPPAAASCGAGGSALTYRERQDAHDPQLHRIGLADAFLDDEAPPSQPQQPPPLSASECKPDCWPLWPAIRCTPPCCCSAVDPDRDGIQQTAAAAAAAARGVRPRLRSGQVALAAARPAGASEKRRRDVRFLAFEQARAAAAAACAASLQLSLIAGLISPTNFPRHRRRLPAAWRRPLRYQPDTLTPPPPQAAATAAGQSGFELATFAVCEMPATEAAGASAAAFVESQIGAAAPGRLSGDAGGQPLAAVDSLLPGEGGFRRRRAARLRLTALAEIADPPALSAPRISSALCRTTIAATARLRLAASWPATGWRSSGCETATVGQLLARYDDAGGGGRQFQVEPRCRSTLT</sequence>
<evidence type="ECO:0000313" key="3">
    <source>
        <dbReference type="WBParaSite" id="maker-unitig_44052-snap-gene-0.2-mRNA-1"/>
    </source>
</evidence>
<reference evidence="3" key="1">
    <citation type="submission" date="2016-11" db="UniProtKB">
        <authorList>
            <consortium name="WormBaseParasite"/>
        </authorList>
    </citation>
    <scope>IDENTIFICATION</scope>
</reference>
<accession>A0A1I8FQ82</accession>
<name>A0A1I8FQ82_9PLAT</name>
<evidence type="ECO:0000313" key="2">
    <source>
        <dbReference type="Proteomes" id="UP000095280"/>
    </source>
</evidence>
<keyword evidence="2" id="KW-1185">Reference proteome</keyword>
<feature type="region of interest" description="Disordered" evidence="1">
    <location>
        <begin position="180"/>
        <end position="203"/>
    </location>
</feature>
<organism evidence="2 3">
    <name type="scientific">Macrostomum lignano</name>
    <dbReference type="NCBI Taxonomy" id="282301"/>
    <lineage>
        <taxon>Eukaryota</taxon>
        <taxon>Metazoa</taxon>
        <taxon>Spiralia</taxon>
        <taxon>Lophotrochozoa</taxon>
        <taxon>Platyhelminthes</taxon>
        <taxon>Rhabditophora</taxon>
        <taxon>Macrostomorpha</taxon>
        <taxon>Macrostomida</taxon>
        <taxon>Macrostomidae</taxon>
        <taxon>Macrostomum</taxon>
    </lineage>
</organism>
<dbReference type="AlphaFoldDB" id="A0A1I8FQ82"/>
<proteinExistence type="predicted"/>
<protein>
    <submittedName>
        <fullName evidence="3">Nuclear receptor domain-containing protein</fullName>
    </submittedName>
</protein>
<dbReference type="Proteomes" id="UP000095280">
    <property type="component" value="Unplaced"/>
</dbReference>